<organism evidence="1 2">
    <name type="scientific">Kineococcus glutinatus</name>
    <dbReference type="NCBI Taxonomy" id="1070872"/>
    <lineage>
        <taxon>Bacteria</taxon>
        <taxon>Bacillati</taxon>
        <taxon>Actinomycetota</taxon>
        <taxon>Actinomycetes</taxon>
        <taxon>Kineosporiales</taxon>
        <taxon>Kineosporiaceae</taxon>
        <taxon>Kineococcus</taxon>
    </lineage>
</organism>
<comment type="caution">
    <text evidence="1">The sequence shown here is derived from an EMBL/GenBank/DDBJ whole genome shotgun (WGS) entry which is preliminary data.</text>
</comment>
<evidence type="ECO:0008006" key="3">
    <source>
        <dbReference type="Google" id="ProtNLM"/>
    </source>
</evidence>
<accession>A0ABP9H7C9</accession>
<evidence type="ECO:0000313" key="1">
    <source>
        <dbReference type="EMBL" id="GAA4962927.1"/>
    </source>
</evidence>
<sequence>MRNVHERVLRADGQEVAAVLESLATPADALWPHDRWPALELSGGLRPGSAGGHAEVRYHVAEHVPGRRVVFRFDPGVGIAGTHAFEVLPQGPSRTLLRHTLEGRLEGGMRLLWPLVVRWLHDALLEDALDRAQRAVEGSVARPARWSPWVRLLHRVETARARRAGTPVPSRG</sequence>
<dbReference type="SUPFAM" id="SSF55961">
    <property type="entry name" value="Bet v1-like"/>
    <property type="match status" value="1"/>
</dbReference>
<dbReference type="Proteomes" id="UP001501195">
    <property type="component" value="Unassembled WGS sequence"/>
</dbReference>
<dbReference type="InterPro" id="IPR023393">
    <property type="entry name" value="START-like_dom_sf"/>
</dbReference>
<dbReference type="RefSeq" id="WP_345710540.1">
    <property type="nucleotide sequence ID" value="NZ_BAABIL010000026.1"/>
</dbReference>
<keyword evidence="2" id="KW-1185">Reference proteome</keyword>
<proteinExistence type="predicted"/>
<dbReference type="Gene3D" id="3.30.530.20">
    <property type="match status" value="1"/>
</dbReference>
<evidence type="ECO:0000313" key="2">
    <source>
        <dbReference type="Proteomes" id="UP001501195"/>
    </source>
</evidence>
<name>A0ABP9H7C9_9ACTN</name>
<reference evidence="2" key="1">
    <citation type="journal article" date="2019" name="Int. J. Syst. Evol. Microbiol.">
        <title>The Global Catalogue of Microorganisms (GCM) 10K type strain sequencing project: providing services to taxonomists for standard genome sequencing and annotation.</title>
        <authorList>
            <consortium name="The Broad Institute Genomics Platform"/>
            <consortium name="The Broad Institute Genome Sequencing Center for Infectious Disease"/>
            <person name="Wu L."/>
            <person name="Ma J."/>
        </authorList>
    </citation>
    <scope>NUCLEOTIDE SEQUENCE [LARGE SCALE GENOMIC DNA]</scope>
    <source>
        <strain evidence="2">JCM 18126</strain>
    </source>
</reference>
<gene>
    <name evidence="1" type="ORF">GCM10023225_03010</name>
</gene>
<protein>
    <recommendedName>
        <fullName evidence="3">Polyketide cyclase/dehydrase/lipid transport protein</fullName>
    </recommendedName>
</protein>
<dbReference type="EMBL" id="BAABIL010000026">
    <property type="protein sequence ID" value="GAA4962927.1"/>
    <property type="molecule type" value="Genomic_DNA"/>
</dbReference>